<dbReference type="Proteomes" id="UP000244810">
    <property type="component" value="Unassembled WGS sequence"/>
</dbReference>
<reference evidence="1 2" key="1">
    <citation type="journal article" date="2011" name="Syst. Appl. Microbiol.">
        <title>Defluviimonas denitrificans gen. nov., sp. nov., and Pararhodobacter aggregans gen. nov., sp. nov., non-phototrophic Rhodobacteraceae from the biofilter of a marine aquaculture.</title>
        <authorList>
            <person name="Foesel B.U."/>
            <person name="Drake H.L."/>
            <person name="Schramm A."/>
        </authorList>
    </citation>
    <scope>NUCLEOTIDE SEQUENCE [LARGE SCALE GENOMIC DNA]</scope>
    <source>
        <strain evidence="1 2">D1-19</strain>
    </source>
</reference>
<organism evidence="1 2">
    <name type="scientific">Pararhodobacter aggregans</name>
    <dbReference type="NCBI Taxonomy" id="404875"/>
    <lineage>
        <taxon>Bacteria</taxon>
        <taxon>Pseudomonadati</taxon>
        <taxon>Pseudomonadota</taxon>
        <taxon>Alphaproteobacteria</taxon>
        <taxon>Rhodobacterales</taxon>
        <taxon>Paracoccaceae</taxon>
        <taxon>Pararhodobacter</taxon>
    </lineage>
</organism>
<gene>
    <name evidence="1" type="ORF">DDE23_22995</name>
</gene>
<dbReference type="EMBL" id="QDDR01000017">
    <property type="protein sequence ID" value="PVE45221.1"/>
    <property type="molecule type" value="Genomic_DNA"/>
</dbReference>
<comment type="caution">
    <text evidence="1">The sequence shown here is derived from an EMBL/GenBank/DDBJ whole genome shotgun (WGS) entry which is preliminary data.</text>
</comment>
<dbReference type="OrthoDB" id="4368225at2"/>
<accession>A0A2T7UKL8</accession>
<evidence type="ECO:0000313" key="2">
    <source>
        <dbReference type="Proteomes" id="UP000244810"/>
    </source>
</evidence>
<protein>
    <submittedName>
        <fullName evidence="1">Uncharacterized protein</fullName>
    </submittedName>
</protein>
<proteinExistence type="predicted"/>
<keyword evidence="2" id="KW-1185">Reference proteome</keyword>
<dbReference type="RefSeq" id="WP_107754791.1">
    <property type="nucleotide sequence ID" value="NZ_QBKF01000016.1"/>
</dbReference>
<evidence type="ECO:0000313" key="1">
    <source>
        <dbReference type="EMBL" id="PVE45221.1"/>
    </source>
</evidence>
<dbReference type="AlphaFoldDB" id="A0A2T7UKL8"/>
<name>A0A2T7UKL8_9RHOB</name>
<sequence length="68" mass="7542">MPGLCVTALIGAAGLVAVLRLWPANDQTFLRHDLPDLSADYLHLSEHGPHHTHAVFIDTLHRRWPKAA</sequence>